<proteinExistence type="inferred from homology"/>
<keyword evidence="3" id="KW-0863">Zinc-finger</keyword>
<evidence type="ECO:0000256" key="3">
    <source>
        <dbReference type="ARBA" id="ARBA00022771"/>
    </source>
</evidence>
<organism evidence="7 8">
    <name type="scientific">Salix brachista</name>
    <dbReference type="NCBI Taxonomy" id="2182728"/>
    <lineage>
        <taxon>Eukaryota</taxon>
        <taxon>Viridiplantae</taxon>
        <taxon>Streptophyta</taxon>
        <taxon>Embryophyta</taxon>
        <taxon>Tracheophyta</taxon>
        <taxon>Spermatophyta</taxon>
        <taxon>Magnoliopsida</taxon>
        <taxon>eudicotyledons</taxon>
        <taxon>Gunneridae</taxon>
        <taxon>Pentapetalae</taxon>
        <taxon>rosids</taxon>
        <taxon>fabids</taxon>
        <taxon>Malpighiales</taxon>
        <taxon>Salicaceae</taxon>
        <taxon>Saliceae</taxon>
        <taxon>Salix</taxon>
    </lineage>
</organism>
<feature type="region of interest" description="Disordered" evidence="5">
    <location>
        <begin position="172"/>
        <end position="195"/>
    </location>
</feature>
<dbReference type="Proteomes" id="UP000326939">
    <property type="component" value="Chromosome 1"/>
</dbReference>
<dbReference type="PANTHER" id="PTHR46868:SF4">
    <property type="entry name" value="FLZ-TYPE DOMAIN-CONTAINING PROTEIN"/>
    <property type="match status" value="1"/>
</dbReference>
<evidence type="ECO:0000259" key="6">
    <source>
        <dbReference type="PROSITE" id="PS51795"/>
    </source>
</evidence>
<protein>
    <recommendedName>
        <fullName evidence="6">FLZ-type domain-containing protein</fullName>
    </recommendedName>
</protein>
<dbReference type="InterPro" id="IPR044585">
    <property type="entry name" value="FLZ10/11"/>
</dbReference>
<feature type="compositionally biased region" description="Low complexity" evidence="5">
    <location>
        <begin position="177"/>
        <end position="190"/>
    </location>
</feature>
<sequence>MADSDTETNSQHDTFSLRHLSSSFFNIPGFFVGCGYRGSLEFDSVRSPRSPLDLSFFTNLCNPFSNRSPRLPCQSDQKKWDCNKVGLGIVHLLVDETKPTSEVLDSGKRKTIIFAPQVKIFSSVKSNSLPRNYTISLSRTQTPSPRLGKSNGAFGSEGVLLETKPFESSSVIGLATSNPNSSSQKSSSENRTTRTRSFPVEICGCSQTNKSLAIKPNSLPITVGSGQGYVGSLSAREIELSEDYTCIISHGPNPKTTHVFGDYILECHSNELSNFDKENLGIKLPQEAKRPKHQTPYPLEEFLSICYSCKKNLEKADDIYMYRGEKVFCSFDCHSEEIFAEQETKKTCNKPFKSSPGSSYHEDVFIMVMPIAK</sequence>
<keyword evidence="8" id="KW-1185">Reference proteome</keyword>
<dbReference type="Pfam" id="PF04570">
    <property type="entry name" value="zf-FLZ"/>
    <property type="match status" value="1"/>
</dbReference>
<gene>
    <name evidence="7" type="ORF">DKX38_001432</name>
</gene>
<evidence type="ECO:0000313" key="8">
    <source>
        <dbReference type="Proteomes" id="UP000326939"/>
    </source>
</evidence>
<evidence type="ECO:0000256" key="4">
    <source>
        <dbReference type="PROSITE-ProRule" id="PRU01131"/>
    </source>
</evidence>
<name>A0A5N5P4R0_9ROSI</name>
<evidence type="ECO:0000256" key="2">
    <source>
        <dbReference type="ARBA" id="ARBA00022723"/>
    </source>
</evidence>
<dbReference type="InterPro" id="IPR007650">
    <property type="entry name" value="Zf-FLZ_dom"/>
</dbReference>
<accession>A0A5N5P4R0</accession>
<evidence type="ECO:0000313" key="7">
    <source>
        <dbReference type="EMBL" id="KAB5574238.1"/>
    </source>
</evidence>
<dbReference type="AlphaFoldDB" id="A0A5N5P4R0"/>
<reference evidence="8" key="1">
    <citation type="journal article" date="2019" name="Gigascience">
        <title>De novo genome assembly of the endangered Acer yangbiense, a plant species with extremely small populations endemic to Yunnan Province, China.</title>
        <authorList>
            <person name="Yang J."/>
            <person name="Wariss H.M."/>
            <person name="Tao L."/>
            <person name="Zhang R."/>
            <person name="Yun Q."/>
            <person name="Hollingsworth P."/>
            <person name="Dao Z."/>
            <person name="Luo G."/>
            <person name="Guo H."/>
            <person name="Ma Y."/>
            <person name="Sun W."/>
        </authorList>
    </citation>
    <scope>NUCLEOTIDE SEQUENCE [LARGE SCALE GENOMIC DNA]</scope>
    <source>
        <strain evidence="8">cv. br00</strain>
    </source>
</reference>
<dbReference type="EMBL" id="VDCV01000001">
    <property type="protein sequence ID" value="KAB5574238.1"/>
    <property type="molecule type" value="Genomic_DNA"/>
</dbReference>
<dbReference type="PROSITE" id="PS51795">
    <property type="entry name" value="ZF_FLZ"/>
    <property type="match status" value="1"/>
</dbReference>
<evidence type="ECO:0000256" key="5">
    <source>
        <dbReference type="SAM" id="MobiDB-lite"/>
    </source>
</evidence>
<feature type="domain" description="FLZ-type" evidence="6">
    <location>
        <begin position="301"/>
        <end position="345"/>
    </location>
</feature>
<keyword evidence="2" id="KW-0479">Metal-binding</keyword>
<dbReference type="PANTHER" id="PTHR46868">
    <property type="entry name" value="FCS-LIKE ZINC FINGER 11"/>
    <property type="match status" value="1"/>
</dbReference>
<dbReference type="GO" id="GO:0008270">
    <property type="term" value="F:zinc ion binding"/>
    <property type="evidence" value="ECO:0007669"/>
    <property type="project" value="UniProtKB-KW"/>
</dbReference>
<comment type="caution">
    <text evidence="7">The sequence shown here is derived from an EMBL/GenBank/DDBJ whole genome shotgun (WGS) entry which is preliminary data.</text>
</comment>
<comment type="similarity">
    <text evidence="1">Belongs to the FLZ family.</text>
</comment>
<keyword evidence="3" id="KW-0862">Zinc</keyword>
<feature type="zinc finger region" description="FLZ-type" evidence="4">
    <location>
        <begin position="301"/>
        <end position="345"/>
    </location>
</feature>
<evidence type="ECO:0000256" key="1">
    <source>
        <dbReference type="ARBA" id="ARBA00009374"/>
    </source>
</evidence>